<proteinExistence type="predicted"/>
<feature type="region of interest" description="Disordered" evidence="1">
    <location>
        <begin position="290"/>
        <end position="329"/>
    </location>
</feature>
<keyword evidence="2" id="KW-1133">Transmembrane helix</keyword>
<dbReference type="GeneID" id="95621971"/>
<keyword evidence="2" id="KW-0472">Membrane</keyword>
<evidence type="ECO:0000313" key="5">
    <source>
        <dbReference type="Proteomes" id="UP000287830"/>
    </source>
</evidence>
<dbReference type="RefSeq" id="WP_125045267.1">
    <property type="nucleotide sequence ID" value="NZ_BHZC01000001.1"/>
</dbReference>
<evidence type="ECO:0000256" key="1">
    <source>
        <dbReference type="SAM" id="MobiDB-lite"/>
    </source>
</evidence>
<evidence type="ECO:0000313" key="4">
    <source>
        <dbReference type="EMBL" id="GCD35287.1"/>
    </source>
</evidence>
<dbReference type="OrthoDB" id="4206787at2"/>
<dbReference type="InterPro" id="IPR006311">
    <property type="entry name" value="TAT_signal"/>
</dbReference>
<dbReference type="PROSITE" id="PS51318">
    <property type="entry name" value="TAT"/>
    <property type="match status" value="1"/>
</dbReference>
<protein>
    <recommendedName>
        <fullName evidence="6">Gram-positive cocci surface proteins LPxTG domain-containing protein</fullName>
    </recommendedName>
</protein>
<evidence type="ECO:0000256" key="3">
    <source>
        <dbReference type="SAM" id="SignalP"/>
    </source>
</evidence>
<feature type="chain" id="PRO_5030963606" description="Gram-positive cocci surface proteins LPxTG domain-containing protein" evidence="3">
    <location>
        <begin position="33"/>
        <end position="380"/>
    </location>
</feature>
<feature type="compositionally biased region" description="Low complexity" evidence="1">
    <location>
        <begin position="290"/>
        <end position="315"/>
    </location>
</feature>
<dbReference type="EMBL" id="BHZC01000001">
    <property type="protein sequence ID" value="GCD35287.1"/>
    <property type="molecule type" value="Genomic_DNA"/>
</dbReference>
<accession>A0A7U9PWG8</accession>
<gene>
    <name evidence="4" type="ORF">OEIGOIKO_03030</name>
</gene>
<keyword evidence="3" id="KW-0732">Signal</keyword>
<keyword evidence="2" id="KW-0812">Transmembrane</keyword>
<feature type="signal peptide" evidence="3">
    <location>
        <begin position="1"/>
        <end position="32"/>
    </location>
</feature>
<feature type="transmembrane region" description="Helical" evidence="2">
    <location>
        <begin position="350"/>
        <end position="369"/>
    </location>
</feature>
<dbReference type="Proteomes" id="UP000287830">
    <property type="component" value="Unassembled WGS sequence"/>
</dbReference>
<comment type="caution">
    <text evidence="4">The sequence shown here is derived from an EMBL/GenBank/DDBJ whole genome shotgun (WGS) entry which is preliminary data.</text>
</comment>
<feature type="compositionally biased region" description="Polar residues" evidence="1">
    <location>
        <begin position="176"/>
        <end position="195"/>
    </location>
</feature>
<evidence type="ECO:0000256" key="2">
    <source>
        <dbReference type="SAM" id="Phobius"/>
    </source>
</evidence>
<feature type="region of interest" description="Disordered" evidence="1">
    <location>
        <begin position="125"/>
        <end position="195"/>
    </location>
</feature>
<dbReference type="AlphaFoldDB" id="A0A7U9PWG8"/>
<organism evidence="4 5">
    <name type="scientific">Streptomyces chrestomyceticus JCM 4735</name>
    <dbReference type="NCBI Taxonomy" id="1306181"/>
    <lineage>
        <taxon>Bacteria</taxon>
        <taxon>Bacillati</taxon>
        <taxon>Actinomycetota</taxon>
        <taxon>Actinomycetes</taxon>
        <taxon>Kitasatosporales</taxon>
        <taxon>Streptomycetaceae</taxon>
        <taxon>Streptomyces</taxon>
    </lineage>
</organism>
<evidence type="ECO:0008006" key="6">
    <source>
        <dbReference type="Google" id="ProtNLM"/>
    </source>
</evidence>
<name>A0A7U9PWG8_9ACTN</name>
<sequence length="380" mass="37695">MTAQSARRTLRAAVASAALGAAVLGSASGAFAATSATPVTATTVAQSAADSTARYEGKPVAIGNGMVAVLRNAPAAGGPEAWIRYVGPQWKPGDWYLVRVLGLLDRAHPSARLKGLSLRLTGLSGASPKLHVSGGPGGAKSYALPTSAAPHPGGKTTGGRTTDGKTAGGTGRHQAGQATAHRTGSGTAPGSRKSCTVTRRVAIGGGTLAVLHRGPQGPSATFEDGPGNPVPGARLDRAHPTLARFGAKIIDPYGARPKLRFKMQGGNYPPGTANFPALPQGCAPAAKPVPATKPVVPAKSSAPGAKPAGSKSPGAVGAQATPTGSQTKVLPKGAVAAGYEDLEQPDTTPLFAAGGLFAAAGAAGVVFAVRRRRQSEGTGC</sequence>
<reference evidence="4 5" key="1">
    <citation type="submission" date="2018-11" db="EMBL/GenBank/DDBJ databases">
        <title>Whole genome sequence of Streptomyces chrestomyceticus NBRC 13444(T).</title>
        <authorList>
            <person name="Komaki H."/>
            <person name="Tamura T."/>
        </authorList>
    </citation>
    <scope>NUCLEOTIDE SEQUENCE [LARGE SCALE GENOMIC DNA]</scope>
    <source>
        <strain evidence="4 5">NBRC 13444</strain>
    </source>
</reference>